<protein>
    <submittedName>
        <fullName evidence="4">Acetyl esterase/lipase</fullName>
    </submittedName>
</protein>
<organism evidence="4 5">
    <name type="scientific">Rhodococcus koreensis</name>
    <dbReference type="NCBI Taxonomy" id="99653"/>
    <lineage>
        <taxon>Bacteria</taxon>
        <taxon>Bacillati</taxon>
        <taxon>Actinomycetota</taxon>
        <taxon>Actinomycetes</taxon>
        <taxon>Mycobacteriales</taxon>
        <taxon>Nocardiaceae</taxon>
        <taxon>Rhodococcus</taxon>
    </lineage>
</organism>
<evidence type="ECO:0000259" key="3">
    <source>
        <dbReference type="Pfam" id="PF07859"/>
    </source>
</evidence>
<dbReference type="GO" id="GO:0016787">
    <property type="term" value="F:hydrolase activity"/>
    <property type="evidence" value="ECO:0007669"/>
    <property type="project" value="UniProtKB-KW"/>
</dbReference>
<dbReference type="PANTHER" id="PTHR48081">
    <property type="entry name" value="AB HYDROLASE SUPERFAMILY PROTEIN C4A8.06C"/>
    <property type="match status" value="1"/>
</dbReference>
<evidence type="ECO:0000256" key="2">
    <source>
        <dbReference type="SAM" id="MobiDB-lite"/>
    </source>
</evidence>
<dbReference type="PANTHER" id="PTHR48081:SF8">
    <property type="entry name" value="ALPHA_BETA HYDROLASE FOLD-3 DOMAIN-CONTAINING PROTEIN-RELATED"/>
    <property type="match status" value="1"/>
</dbReference>
<feature type="domain" description="Alpha/beta hydrolase fold-3" evidence="3">
    <location>
        <begin position="85"/>
        <end position="279"/>
    </location>
</feature>
<dbReference type="EMBL" id="FNSV01000005">
    <property type="protein sequence ID" value="SEC93212.1"/>
    <property type="molecule type" value="Genomic_DNA"/>
</dbReference>
<dbReference type="Pfam" id="PF07859">
    <property type="entry name" value="Abhydrolase_3"/>
    <property type="match status" value="1"/>
</dbReference>
<dbReference type="InterPro" id="IPR013094">
    <property type="entry name" value="AB_hydrolase_3"/>
</dbReference>
<keyword evidence="5" id="KW-1185">Reference proteome</keyword>
<feature type="region of interest" description="Disordered" evidence="2">
    <location>
        <begin position="35"/>
        <end position="56"/>
    </location>
</feature>
<dbReference type="AlphaFoldDB" id="A0A1H4WIQ4"/>
<evidence type="ECO:0000313" key="4">
    <source>
        <dbReference type="EMBL" id="SEC93212.1"/>
    </source>
</evidence>
<dbReference type="InterPro" id="IPR029058">
    <property type="entry name" value="AB_hydrolase_fold"/>
</dbReference>
<dbReference type="OrthoDB" id="3181909at2"/>
<proteinExistence type="predicted"/>
<dbReference type="Proteomes" id="UP000183561">
    <property type="component" value="Unassembled WGS sequence"/>
</dbReference>
<gene>
    <name evidence="4" type="ORF">SAMN04490239_6034</name>
</gene>
<dbReference type="RefSeq" id="WP_072946784.1">
    <property type="nucleotide sequence ID" value="NZ_FNSV01000005.1"/>
</dbReference>
<reference evidence="5" key="1">
    <citation type="submission" date="2016-10" db="EMBL/GenBank/DDBJ databases">
        <authorList>
            <person name="Varghese N."/>
            <person name="Submissions S."/>
        </authorList>
    </citation>
    <scope>NUCLEOTIDE SEQUENCE [LARGE SCALE GENOMIC DNA]</scope>
    <source>
        <strain evidence="5">DSM 44498</strain>
    </source>
</reference>
<dbReference type="SUPFAM" id="SSF53474">
    <property type="entry name" value="alpha/beta-Hydrolases"/>
    <property type="match status" value="1"/>
</dbReference>
<evidence type="ECO:0000256" key="1">
    <source>
        <dbReference type="ARBA" id="ARBA00022801"/>
    </source>
</evidence>
<dbReference type="InterPro" id="IPR050300">
    <property type="entry name" value="GDXG_lipolytic_enzyme"/>
</dbReference>
<accession>A0A1H4WIQ4</accession>
<keyword evidence="1" id="KW-0378">Hydrolase</keyword>
<name>A0A1H4WIQ4_9NOCA</name>
<sequence length="311" mass="33003">MHFGLTDLIDPRLLPLVDASRAFYAKRVAGRSPSSGAELRSVRADAPAPAPSQPPAVEEVVVSGGLRVPLRIHAPVGRAATGVYLEIHGGGFYMGSAAGSDVRNRRLADALGVAVVSVDYRLAPEHPWPAAPDDCEAAALWLVEHAADRFGTTKLSIGGFSAGATLAMTTLLRLRDRGIFAIDSAVLQFGTYDLSAQTPAGRLIADEYFLDAYAGAASDRTHPDLSPIYADLTDLPPILMVVGDADILLQDNLAMAARLSASGVDVDLRIYPDSPHGFTGHPTPMARAAHDDMQMWLNGHRRETAGGGRHQ</sequence>
<dbReference type="Gene3D" id="3.40.50.1820">
    <property type="entry name" value="alpha/beta hydrolase"/>
    <property type="match status" value="1"/>
</dbReference>
<evidence type="ECO:0000313" key="5">
    <source>
        <dbReference type="Proteomes" id="UP000183561"/>
    </source>
</evidence>